<reference evidence="1" key="1">
    <citation type="submission" date="2021-05" db="EMBL/GenBank/DDBJ databases">
        <title>Complete genome sequence of the cellulolytic planctomycete Telmatocola sphagniphila SP2T and characterization of the first cellulase from planctomycetes.</title>
        <authorList>
            <person name="Rakitin A.L."/>
            <person name="Beletsky A.V."/>
            <person name="Naumoff D.G."/>
            <person name="Kulichevskaya I.S."/>
            <person name="Mardanov A.V."/>
            <person name="Ravin N.V."/>
            <person name="Dedysh S.N."/>
        </authorList>
    </citation>
    <scope>NUCLEOTIDE SEQUENCE</scope>
    <source>
        <strain evidence="1">SP2T</strain>
    </source>
</reference>
<dbReference type="Proteomes" id="UP000676194">
    <property type="component" value="Chromosome"/>
</dbReference>
<accession>A0A8E6EUU4</accession>
<dbReference type="RefSeq" id="WP_213496235.1">
    <property type="nucleotide sequence ID" value="NZ_CP074694.1"/>
</dbReference>
<evidence type="ECO:0008006" key="3">
    <source>
        <dbReference type="Google" id="ProtNLM"/>
    </source>
</evidence>
<dbReference type="KEGG" id="tsph:KIH39_23960"/>
<dbReference type="AlphaFoldDB" id="A0A8E6EUU4"/>
<sequence length="412" mass="47350">MLRASLLVVCFTMVPFASLECDEPKPNGERDKKARELVRQLGDPVFRKRDAAAQELVAMGTESLPALQAAVNDQDAEIRERSRQLLPLVLEADLKTKLIQFRKDKTGEKNIGLPCWKRFSRAVGSDKKSRDFFAEMVSNNMELFQYVETDARRAMEICDQLGPHYVNGVEVPHQRKPNLFDTVAFLLVSSEPNFKKIINLKCADTFSPVARLLAEREVQFFFDDQQNGSILKKVFLLWLDVVIEPFLAPRDTPAPSYIYDLEIAMYTIERNEIDEAVEFVEKVVSIKDPRHKFERAQAICFLSRFQNPKHLKLLETLRDDDSVLKSFNIWGPGYFPVSAEVRDVALGTIITLSGESPEQFGFDGINHPYFKQRIGKYYNPIHFGFETDEHRKAAFKKWDEFVAKKAKEGEKK</sequence>
<dbReference type="EMBL" id="CP074694">
    <property type="protein sequence ID" value="QVL31855.1"/>
    <property type="molecule type" value="Genomic_DNA"/>
</dbReference>
<organism evidence="1 2">
    <name type="scientific">Telmatocola sphagniphila</name>
    <dbReference type="NCBI Taxonomy" id="1123043"/>
    <lineage>
        <taxon>Bacteria</taxon>
        <taxon>Pseudomonadati</taxon>
        <taxon>Planctomycetota</taxon>
        <taxon>Planctomycetia</taxon>
        <taxon>Gemmatales</taxon>
        <taxon>Gemmataceae</taxon>
    </lineage>
</organism>
<evidence type="ECO:0000313" key="2">
    <source>
        <dbReference type="Proteomes" id="UP000676194"/>
    </source>
</evidence>
<keyword evidence="2" id="KW-1185">Reference proteome</keyword>
<gene>
    <name evidence="1" type="ORF">KIH39_23960</name>
</gene>
<evidence type="ECO:0000313" key="1">
    <source>
        <dbReference type="EMBL" id="QVL31855.1"/>
    </source>
</evidence>
<name>A0A8E6EUU4_9BACT</name>
<protein>
    <recommendedName>
        <fullName evidence="3">HEAT repeat domain-containing protein</fullName>
    </recommendedName>
</protein>
<proteinExistence type="predicted"/>